<evidence type="ECO:0000313" key="2">
    <source>
        <dbReference type="Proteomes" id="UP000606115"/>
    </source>
</evidence>
<gene>
    <name evidence="1" type="ORF">GCM10007173_15920</name>
</gene>
<dbReference type="Proteomes" id="UP000606115">
    <property type="component" value="Unassembled WGS sequence"/>
</dbReference>
<evidence type="ECO:0008006" key="3">
    <source>
        <dbReference type="Google" id="ProtNLM"/>
    </source>
</evidence>
<dbReference type="RefSeq" id="WP_096256872.1">
    <property type="nucleotide sequence ID" value="NZ_BMKX01000003.1"/>
</dbReference>
<keyword evidence="2" id="KW-1185">Reference proteome</keyword>
<organism evidence="1 2">
    <name type="scientific">Glutamicibacter ardleyensis</name>
    <dbReference type="NCBI Taxonomy" id="225894"/>
    <lineage>
        <taxon>Bacteria</taxon>
        <taxon>Bacillati</taxon>
        <taxon>Actinomycetota</taxon>
        <taxon>Actinomycetes</taxon>
        <taxon>Micrococcales</taxon>
        <taxon>Micrococcaceae</taxon>
        <taxon>Glutamicibacter</taxon>
    </lineage>
</organism>
<proteinExistence type="predicted"/>
<dbReference type="GeneID" id="303303956"/>
<name>A0ABQ2DK10_9MICC</name>
<reference evidence="2" key="1">
    <citation type="journal article" date="2019" name="Int. J. Syst. Evol. Microbiol.">
        <title>The Global Catalogue of Microorganisms (GCM) 10K type strain sequencing project: providing services to taxonomists for standard genome sequencing and annotation.</title>
        <authorList>
            <consortium name="The Broad Institute Genomics Platform"/>
            <consortium name="The Broad Institute Genome Sequencing Center for Infectious Disease"/>
            <person name="Wu L."/>
            <person name="Ma J."/>
        </authorList>
    </citation>
    <scope>NUCLEOTIDE SEQUENCE [LARGE SCALE GENOMIC DNA]</scope>
    <source>
        <strain evidence="2">CGMCC 1.3685</strain>
    </source>
</reference>
<comment type="caution">
    <text evidence="1">The sequence shown here is derived from an EMBL/GenBank/DDBJ whole genome shotgun (WGS) entry which is preliminary data.</text>
</comment>
<dbReference type="PROSITE" id="PS51257">
    <property type="entry name" value="PROKAR_LIPOPROTEIN"/>
    <property type="match status" value="1"/>
</dbReference>
<accession>A0ABQ2DK10</accession>
<protein>
    <recommendedName>
        <fullName evidence="3">Lipoprotein</fullName>
    </recommendedName>
</protein>
<sequence length="136" mass="14745">MNFNRIAAMTLSALITTVGLSGCSEKSLSNEEACQEIINQAKEQKLDMNSSASLGAMVNQGQKVSSIFHDVAQKAEPELATELTAFAEDTDALLAVITDDSLDMQQMRTKMSLLDTQETRARSENMGKLCPGLENL</sequence>
<evidence type="ECO:0000313" key="1">
    <source>
        <dbReference type="EMBL" id="GGJ57972.1"/>
    </source>
</evidence>
<dbReference type="EMBL" id="BMKX01000003">
    <property type="protein sequence ID" value="GGJ57972.1"/>
    <property type="molecule type" value="Genomic_DNA"/>
</dbReference>